<feature type="domain" description="C2H2-type" evidence="7">
    <location>
        <begin position="409"/>
        <end position="437"/>
    </location>
</feature>
<dbReference type="PROSITE" id="PS50157">
    <property type="entry name" value="ZINC_FINGER_C2H2_2"/>
    <property type="match status" value="6"/>
</dbReference>
<dbReference type="SMART" id="SM00355">
    <property type="entry name" value="ZnF_C2H2"/>
    <property type="match status" value="13"/>
</dbReference>
<dbReference type="Pfam" id="PF00096">
    <property type="entry name" value="zf-C2H2"/>
    <property type="match status" value="3"/>
</dbReference>
<feature type="domain" description="C2H2-type" evidence="7">
    <location>
        <begin position="687"/>
        <end position="714"/>
    </location>
</feature>
<feature type="coiled-coil region" evidence="6">
    <location>
        <begin position="101"/>
        <end position="155"/>
    </location>
</feature>
<organism evidence="8 9">
    <name type="scientific">Acrobeloides nanus</name>
    <dbReference type="NCBI Taxonomy" id="290746"/>
    <lineage>
        <taxon>Eukaryota</taxon>
        <taxon>Metazoa</taxon>
        <taxon>Ecdysozoa</taxon>
        <taxon>Nematoda</taxon>
        <taxon>Chromadorea</taxon>
        <taxon>Rhabditida</taxon>
        <taxon>Tylenchina</taxon>
        <taxon>Cephalobomorpha</taxon>
        <taxon>Cephaloboidea</taxon>
        <taxon>Cephalobidae</taxon>
        <taxon>Acrobeloides</taxon>
    </lineage>
</organism>
<dbReference type="WBParaSite" id="ACRNAN_scaffold9986.g18515.t1">
    <property type="protein sequence ID" value="ACRNAN_scaffold9986.g18515.t1"/>
    <property type="gene ID" value="ACRNAN_scaffold9986.g18515"/>
</dbReference>
<dbReference type="InterPro" id="IPR013087">
    <property type="entry name" value="Znf_C2H2_type"/>
</dbReference>
<keyword evidence="8" id="KW-1185">Reference proteome</keyword>
<name>A0A914ESV2_9BILA</name>
<evidence type="ECO:0000313" key="9">
    <source>
        <dbReference type="WBParaSite" id="ACRNAN_scaffold9986.g18515.t1"/>
    </source>
</evidence>
<dbReference type="GO" id="GO:0008270">
    <property type="term" value="F:zinc ion binding"/>
    <property type="evidence" value="ECO:0007669"/>
    <property type="project" value="UniProtKB-KW"/>
</dbReference>
<keyword evidence="1" id="KW-0479">Metal-binding</keyword>
<dbReference type="AlphaFoldDB" id="A0A914ESV2"/>
<keyword evidence="6" id="KW-0175">Coiled coil</keyword>
<evidence type="ECO:0000256" key="4">
    <source>
        <dbReference type="ARBA" id="ARBA00022833"/>
    </source>
</evidence>
<dbReference type="Pfam" id="PF13912">
    <property type="entry name" value="zf-C2H2_6"/>
    <property type="match status" value="1"/>
</dbReference>
<dbReference type="PANTHER" id="PTHR24379:SF121">
    <property type="entry name" value="C2H2-TYPE DOMAIN-CONTAINING PROTEIN"/>
    <property type="match status" value="1"/>
</dbReference>
<evidence type="ECO:0000256" key="3">
    <source>
        <dbReference type="ARBA" id="ARBA00022771"/>
    </source>
</evidence>
<dbReference type="PROSITE" id="PS00028">
    <property type="entry name" value="ZINC_FINGER_C2H2_1"/>
    <property type="match status" value="8"/>
</dbReference>
<keyword evidence="3 5" id="KW-0863">Zinc-finger</keyword>
<evidence type="ECO:0000259" key="7">
    <source>
        <dbReference type="PROSITE" id="PS50157"/>
    </source>
</evidence>
<dbReference type="PANTHER" id="PTHR24379">
    <property type="entry name" value="KRAB AND ZINC FINGER DOMAIN-CONTAINING"/>
    <property type="match status" value="1"/>
</dbReference>
<feature type="domain" description="C2H2-type" evidence="7">
    <location>
        <begin position="380"/>
        <end position="407"/>
    </location>
</feature>
<accession>A0A914ESV2</accession>
<keyword evidence="4" id="KW-0862">Zinc</keyword>
<dbReference type="Gene3D" id="3.30.160.60">
    <property type="entry name" value="Classic Zinc Finger"/>
    <property type="match status" value="5"/>
</dbReference>
<evidence type="ECO:0000256" key="5">
    <source>
        <dbReference type="PROSITE-ProRule" id="PRU00042"/>
    </source>
</evidence>
<evidence type="ECO:0000256" key="2">
    <source>
        <dbReference type="ARBA" id="ARBA00022737"/>
    </source>
</evidence>
<evidence type="ECO:0000256" key="1">
    <source>
        <dbReference type="ARBA" id="ARBA00022723"/>
    </source>
</evidence>
<reference evidence="9" key="1">
    <citation type="submission" date="2022-11" db="UniProtKB">
        <authorList>
            <consortium name="WormBaseParasite"/>
        </authorList>
    </citation>
    <scope>IDENTIFICATION</scope>
</reference>
<dbReference type="InterPro" id="IPR036236">
    <property type="entry name" value="Znf_C2H2_sf"/>
</dbReference>
<evidence type="ECO:0000256" key="6">
    <source>
        <dbReference type="SAM" id="Coils"/>
    </source>
</evidence>
<dbReference type="Proteomes" id="UP000887540">
    <property type="component" value="Unplaced"/>
</dbReference>
<feature type="domain" description="C2H2-type" evidence="7">
    <location>
        <begin position="659"/>
        <end position="686"/>
    </location>
</feature>
<keyword evidence="2" id="KW-0677">Repeat</keyword>
<dbReference type="SUPFAM" id="SSF57667">
    <property type="entry name" value="beta-beta-alpha zinc fingers"/>
    <property type="match status" value="4"/>
</dbReference>
<feature type="domain" description="C2H2-type" evidence="7">
    <location>
        <begin position="715"/>
        <end position="737"/>
    </location>
</feature>
<feature type="domain" description="C2H2-type" evidence="7">
    <location>
        <begin position="290"/>
        <end position="318"/>
    </location>
</feature>
<proteinExistence type="predicted"/>
<sequence length="765" mass="87096">MATTPDLRKYRQAFIEAYNIRFSDVDPPLRQIAAENLFNSITSENQLKSTMADLLRYSKKFADASTSKYGDSSQETLSFSDSPNMKIFQQNLERSRERPAQEKLQKEIQNFESRIIEFQSIMKTRDLTPCEVFQLQEATQQRDELQKKLKKTMDAAIRAKRYRIRKAAHHGGGGGGESDVDSFPEVKRPSYNSQGAVARVSYSDRIVEGSLVEGRGVSSVASAESDCYSVDGTQDFDTQHESTRHNNFIDTRSTFGSISDKNGYNNNDTPSEFNLENTQSKTSSKNVDQYICNQCEMAFDSFNNFISHMRSAHLKSNDPDLRCRICQASFTNSQSRLAHLLEHFVGTNSSYSCHQCPNKQFENGQQFRQHFVSFHTDVLYRCAVCLRIFSQNNAYQEHIMAHAIDNMHFQCVVCNLAFETHELLMAHVQLVHDRDESAILPSNRRKPSAMITPINGHTGVKVEGTGTKNYGTGSNSMPQKGLKCFVCDLECPDENSLDEHRLFNHCKIPKGDRCAVCHMTLHSYDDFVHHTQMHATGLSEMSCVICRQTIRGEAQLKMHGEYHLNNDDLPTKCAYCDKHIPLQNLPQHIFEHTMQISNPDENHDSSTTSVETTPAFVCHCGQQFEVDSEFHAHALEHIKELTNDSIRQNGDANGYTDKFKCPKCPKSFPSLSALQGHSHVHMGSRNFKCDQCTQSFTSMTRLENHKKKHQTEKEIKCQICDERFLRNDLLQMHMRMHEVSLSSFITASNNLLGSEEKNQTVTEEL</sequence>
<protein>
    <submittedName>
        <fullName evidence="9">C2H2-type domain-containing protein</fullName>
    </submittedName>
</protein>
<evidence type="ECO:0000313" key="8">
    <source>
        <dbReference type="Proteomes" id="UP000887540"/>
    </source>
</evidence>